<dbReference type="AlphaFoldDB" id="A0A9K3CZJ2"/>
<dbReference type="Proteomes" id="UP000265618">
    <property type="component" value="Unassembled WGS sequence"/>
</dbReference>
<feature type="chain" id="PRO_5039934555" evidence="1">
    <location>
        <begin position="21"/>
        <end position="173"/>
    </location>
</feature>
<feature type="signal peptide" evidence="1">
    <location>
        <begin position="1"/>
        <end position="20"/>
    </location>
</feature>
<name>A0A9K3CZJ2_9EUKA</name>
<evidence type="ECO:0000256" key="1">
    <source>
        <dbReference type="SAM" id="SignalP"/>
    </source>
</evidence>
<accession>A0A9K3CZJ2</accession>
<dbReference type="EMBL" id="BDIP01002270">
    <property type="protein sequence ID" value="GIQ86026.1"/>
    <property type="molecule type" value="Genomic_DNA"/>
</dbReference>
<organism evidence="2 3">
    <name type="scientific">Kipferlia bialata</name>
    <dbReference type="NCBI Taxonomy" id="797122"/>
    <lineage>
        <taxon>Eukaryota</taxon>
        <taxon>Metamonada</taxon>
        <taxon>Carpediemonas-like organisms</taxon>
        <taxon>Kipferlia</taxon>
    </lineage>
</organism>
<reference evidence="2 3" key="1">
    <citation type="journal article" date="2018" name="PLoS ONE">
        <title>The draft genome of Kipferlia bialata reveals reductive genome evolution in fornicate parasites.</title>
        <authorList>
            <person name="Tanifuji G."/>
            <person name="Takabayashi S."/>
            <person name="Kume K."/>
            <person name="Takagi M."/>
            <person name="Nakayama T."/>
            <person name="Kamikawa R."/>
            <person name="Inagaki Y."/>
            <person name="Hashimoto T."/>
        </authorList>
    </citation>
    <scope>NUCLEOTIDE SEQUENCE [LARGE SCALE GENOMIC DNA]</scope>
    <source>
        <strain evidence="2">NY0173</strain>
    </source>
</reference>
<evidence type="ECO:0000313" key="3">
    <source>
        <dbReference type="Proteomes" id="UP000265618"/>
    </source>
</evidence>
<sequence length="173" mass="18845">MYTRTLLIVTALLAFAACMSLPYPELEEGVEGELQDIPCQWDHNLSHCMGTCYKGQYCVEVQPKTCQCANCAYDYNMNTCIGQCSHGMHCGFIMGASNTTCGCAGCSWTTSRRDQCQGDCQGAMMCQQLGFNTLCQCANEQCSYDYASQKCQGKCAVHSQGCKEYGPGHCGCA</sequence>
<dbReference type="PROSITE" id="PS51257">
    <property type="entry name" value="PROKAR_LIPOPROTEIN"/>
    <property type="match status" value="1"/>
</dbReference>
<keyword evidence="3" id="KW-1185">Reference proteome</keyword>
<gene>
    <name evidence="2" type="ORF">KIPB_007801</name>
</gene>
<protein>
    <submittedName>
        <fullName evidence="2">Uncharacterized protein</fullName>
    </submittedName>
</protein>
<keyword evidence="1" id="KW-0732">Signal</keyword>
<comment type="caution">
    <text evidence="2">The sequence shown here is derived from an EMBL/GenBank/DDBJ whole genome shotgun (WGS) entry which is preliminary data.</text>
</comment>
<evidence type="ECO:0000313" key="2">
    <source>
        <dbReference type="EMBL" id="GIQ86026.1"/>
    </source>
</evidence>
<proteinExistence type="predicted"/>